<protein>
    <submittedName>
        <fullName evidence="2">Uncharacterized protein</fullName>
    </submittedName>
</protein>
<evidence type="ECO:0000313" key="3">
    <source>
        <dbReference type="Proteomes" id="UP001480595"/>
    </source>
</evidence>
<dbReference type="Proteomes" id="UP001480595">
    <property type="component" value="Unassembled WGS sequence"/>
</dbReference>
<dbReference type="GeneID" id="92088927"/>
<keyword evidence="3" id="KW-1185">Reference proteome</keyword>
<organism evidence="2 3">
    <name type="scientific">Apiospora phragmitis</name>
    <dbReference type="NCBI Taxonomy" id="2905665"/>
    <lineage>
        <taxon>Eukaryota</taxon>
        <taxon>Fungi</taxon>
        <taxon>Dikarya</taxon>
        <taxon>Ascomycota</taxon>
        <taxon>Pezizomycotina</taxon>
        <taxon>Sordariomycetes</taxon>
        <taxon>Xylariomycetidae</taxon>
        <taxon>Amphisphaeriales</taxon>
        <taxon>Apiosporaceae</taxon>
        <taxon>Apiospora</taxon>
    </lineage>
</organism>
<keyword evidence="1" id="KW-1133">Transmembrane helix</keyword>
<name>A0ABR1VQN2_9PEZI</name>
<evidence type="ECO:0000256" key="1">
    <source>
        <dbReference type="SAM" id="Phobius"/>
    </source>
</evidence>
<proteinExistence type="predicted"/>
<keyword evidence="1" id="KW-0472">Membrane</keyword>
<evidence type="ECO:0000313" key="2">
    <source>
        <dbReference type="EMBL" id="KAK8073556.1"/>
    </source>
</evidence>
<sequence>MLVAKSPFQRLLTAKPLKETLTTLYILFSSADSKSPMLLEKEVNHHGLDHSLLEPPPPDHSYHETQRAAILPTSVTVLYQKLSYEGERPYGLWVEAEDPMPITTVGKWPNSKISGRHVYWVGFVATIIAIIIFVIAAMAPAAMRVWIGFCN</sequence>
<comment type="caution">
    <text evidence="2">The sequence shown here is derived from an EMBL/GenBank/DDBJ whole genome shotgun (WGS) entry which is preliminary data.</text>
</comment>
<dbReference type="RefSeq" id="XP_066718031.1">
    <property type="nucleotide sequence ID" value="XM_066855864.1"/>
</dbReference>
<accession>A0ABR1VQN2</accession>
<reference evidence="2 3" key="1">
    <citation type="submission" date="2023-01" db="EMBL/GenBank/DDBJ databases">
        <title>Analysis of 21 Apiospora genomes using comparative genomics revels a genus with tremendous synthesis potential of carbohydrate active enzymes and secondary metabolites.</title>
        <authorList>
            <person name="Sorensen T."/>
        </authorList>
    </citation>
    <scope>NUCLEOTIDE SEQUENCE [LARGE SCALE GENOMIC DNA]</scope>
    <source>
        <strain evidence="2 3">CBS 135458</strain>
    </source>
</reference>
<keyword evidence="1" id="KW-0812">Transmembrane</keyword>
<dbReference type="EMBL" id="JAQQWL010000005">
    <property type="protein sequence ID" value="KAK8073556.1"/>
    <property type="molecule type" value="Genomic_DNA"/>
</dbReference>
<gene>
    <name evidence="2" type="ORF">PG994_004455</name>
</gene>
<feature type="transmembrane region" description="Helical" evidence="1">
    <location>
        <begin position="118"/>
        <end position="139"/>
    </location>
</feature>